<dbReference type="Pfam" id="PF05437">
    <property type="entry name" value="AzlD"/>
    <property type="match status" value="1"/>
</dbReference>
<keyword evidence="1" id="KW-0472">Membrane</keyword>
<dbReference type="AlphaFoldDB" id="A0A3M2M5R8"/>
<evidence type="ECO:0000256" key="1">
    <source>
        <dbReference type="SAM" id="Phobius"/>
    </source>
</evidence>
<sequence length="98" mass="9525">MTVWLFIGGLAATTFLIRLGGVVLAARGGGTGDSDTGMVALLPVALLAAVAATQVVPKGHLEPHLLAAAVAAGLASTRLSFLPAVLIGGVAGALVSLV</sequence>
<dbReference type="Proteomes" id="UP000282674">
    <property type="component" value="Unassembled WGS sequence"/>
</dbReference>
<evidence type="ECO:0000313" key="3">
    <source>
        <dbReference type="Proteomes" id="UP000282674"/>
    </source>
</evidence>
<dbReference type="InterPro" id="IPR008407">
    <property type="entry name" value="Brnchd-chn_aa_trnsp_AzlD"/>
</dbReference>
<accession>A0A3M2M5R8</accession>
<comment type="caution">
    <text evidence="2">The sequence shown here is derived from an EMBL/GenBank/DDBJ whole genome shotgun (WGS) entry which is preliminary data.</text>
</comment>
<evidence type="ECO:0008006" key="4">
    <source>
        <dbReference type="Google" id="ProtNLM"/>
    </source>
</evidence>
<organism evidence="2 3">
    <name type="scientific">Actinomadura harenae</name>
    <dbReference type="NCBI Taxonomy" id="2483351"/>
    <lineage>
        <taxon>Bacteria</taxon>
        <taxon>Bacillati</taxon>
        <taxon>Actinomycetota</taxon>
        <taxon>Actinomycetes</taxon>
        <taxon>Streptosporangiales</taxon>
        <taxon>Thermomonosporaceae</taxon>
        <taxon>Actinomadura</taxon>
    </lineage>
</organism>
<dbReference type="EMBL" id="RFFG01000016">
    <property type="protein sequence ID" value="RMI44936.1"/>
    <property type="molecule type" value="Genomic_DNA"/>
</dbReference>
<gene>
    <name evidence="2" type="ORF">EBO15_11745</name>
</gene>
<name>A0A3M2M5R8_9ACTN</name>
<evidence type="ECO:0000313" key="2">
    <source>
        <dbReference type="EMBL" id="RMI44936.1"/>
    </source>
</evidence>
<feature type="transmembrane region" description="Helical" evidence="1">
    <location>
        <begin position="35"/>
        <end position="53"/>
    </location>
</feature>
<keyword evidence="1" id="KW-0812">Transmembrane</keyword>
<proteinExistence type="predicted"/>
<dbReference type="RefSeq" id="WP_122194373.1">
    <property type="nucleotide sequence ID" value="NZ_JBHSKC010000032.1"/>
</dbReference>
<feature type="transmembrane region" description="Helical" evidence="1">
    <location>
        <begin position="65"/>
        <end position="95"/>
    </location>
</feature>
<protein>
    <recommendedName>
        <fullName evidence="4">AzlD domain-containing protein</fullName>
    </recommendedName>
</protein>
<keyword evidence="3" id="KW-1185">Reference proteome</keyword>
<keyword evidence="1" id="KW-1133">Transmembrane helix</keyword>
<reference evidence="2 3" key="1">
    <citation type="submission" date="2018-10" db="EMBL/GenBank/DDBJ databases">
        <title>Isolation from soil.</title>
        <authorList>
            <person name="Hu J."/>
        </authorList>
    </citation>
    <scope>NUCLEOTIDE SEQUENCE [LARGE SCALE GENOMIC DNA]</scope>
    <source>
        <strain evidence="2 3">NEAU-Ht49</strain>
    </source>
</reference>